<dbReference type="Proteomes" id="UP000499080">
    <property type="component" value="Unassembled WGS sequence"/>
</dbReference>
<evidence type="ECO:0000313" key="2">
    <source>
        <dbReference type="EMBL" id="GBM22195.1"/>
    </source>
</evidence>
<name>A0A4Y2E2W0_ARAVE</name>
<gene>
    <name evidence="2" type="ORF">AVEN_190842_1</name>
</gene>
<comment type="caution">
    <text evidence="2">The sequence shown here is derived from an EMBL/GenBank/DDBJ whole genome shotgun (WGS) entry which is preliminary data.</text>
</comment>
<dbReference type="AlphaFoldDB" id="A0A4Y2E2W0"/>
<organism evidence="2 3">
    <name type="scientific">Araneus ventricosus</name>
    <name type="common">Orbweaver spider</name>
    <name type="synonym">Epeira ventricosa</name>
    <dbReference type="NCBI Taxonomy" id="182803"/>
    <lineage>
        <taxon>Eukaryota</taxon>
        <taxon>Metazoa</taxon>
        <taxon>Ecdysozoa</taxon>
        <taxon>Arthropoda</taxon>
        <taxon>Chelicerata</taxon>
        <taxon>Arachnida</taxon>
        <taxon>Araneae</taxon>
        <taxon>Araneomorphae</taxon>
        <taxon>Entelegynae</taxon>
        <taxon>Araneoidea</taxon>
        <taxon>Araneidae</taxon>
        <taxon>Araneus</taxon>
    </lineage>
</organism>
<reference evidence="2 3" key="1">
    <citation type="journal article" date="2019" name="Sci. Rep.">
        <title>Orb-weaving spider Araneus ventricosus genome elucidates the spidroin gene catalogue.</title>
        <authorList>
            <person name="Kono N."/>
            <person name="Nakamura H."/>
            <person name="Ohtoshi R."/>
            <person name="Moran D.A.P."/>
            <person name="Shinohara A."/>
            <person name="Yoshida Y."/>
            <person name="Fujiwara M."/>
            <person name="Mori M."/>
            <person name="Tomita M."/>
            <person name="Arakawa K."/>
        </authorList>
    </citation>
    <scope>NUCLEOTIDE SEQUENCE [LARGE SCALE GENOMIC DNA]</scope>
</reference>
<accession>A0A4Y2E2W0</accession>
<feature type="compositionally biased region" description="Basic and acidic residues" evidence="1">
    <location>
        <begin position="29"/>
        <end position="58"/>
    </location>
</feature>
<sequence>MAISKRRESIPTEQFSAAFEELSKKIPAEDESDRWRSDCVQRRQETHSEIEVKDKPDDAEYSDSDSNTNVCIIHPLNFHKKKSCV</sequence>
<dbReference type="EMBL" id="BGPR01000475">
    <property type="protein sequence ID" value="GBM22195.1"/>
    <property type="molecule type" value="Genomic_DNA"/>
</dbReference>
<evidence type="ECO:0000313" key="3">
    <source>
        <dbReference type="Proteomes" id="UP000499080"/>
    </source>
</evidence>
<feature type="region of interest" description="Disordered" evidence="1">
    <location>
        <begin position="29"/>
        <end position="66"/>
    </location>
</feature>
<keyword evidence="3" id="KW-1185">Reference proteome</keyword>
<evidence type="ECO:0000256" key="1">
    <source>
        <dbReference type="SAM" id="MobiDB-lite"/>
    </source>
</evidence>
<protein>
    <submittedName>
        <fullName evidence="2">Uncharacterized protein</fullName>
    </submittedName>
</protein>
<proteinExistence type="predicted"/>